<dbReference type="SUPFAM" id="SSF46689">
    <property type="entry name" value="Homeodomain-like"/>
    <property type="match status" value="2"/>
</dbReference>
<evidence type="ECO:0000313" key="5">
    <source>
        <dbReference type="EMBL" id="SAI66880.1"/>
    </source>
</evidence>
<dbReference type="PANTHER" id="PTHR11019">
    <property type="entry name" value="HTH-TYPE TRANSCRIPTIONAL REGULATOR NIMR"/>
    <property type="match status" value="1"/>
</dbReference>
<feature type="domain" description="HTH araC/xylS-type" evidence="4">
    <location>
        <begin position="180"/>
        <end position="257"/>
    </location>
</feature>
<dbReference type="InterPro" id="IPR014710">
    <property type="entry name" value="RmlC-like_jellyroll"/>
</dbReference>
<dbReference type="SUPFAM" id="SSF51182">
    <property type="entry name" value="RmlC-like cupins"/>
    <property type="match status" value="1"/>
</dbReference>
<evidence type="ECO:0000256" key="2">
    <source>
        <dbReference type="ARBA" id="ARBA00023125"/>
    </source>
</evidence>
<accession>A0A157RLQ6</accession>
<sequence length="262" mass="28886">MSTHDLAAHEVTGAVITGMAQDYASGSLVPMHEHRRSQLLCTMTGVLRVDTPQACWVVPPSRALWLGPGVPHRLRMRSATRVRCVFVDGRRAGGLPQRDGVLPVSPLLQALVDELARLGLQAEHSRRGRLLAALLREELAVPQEPAFQLPWPAGDSRIEQVCLALTSGQAPWERQAAQWAERLAMSLKTFQRHFQRQTGMSFGQWRLRARLLASLDGLVAGQPILPLALACGYESHSAYTYAFRRHFGVAPKGLDGQARAPR</sequence>
<dbReference type="InterPro" id="IPR003313">
    <property type="entry name" value="AraC-bd"/>
</dbReference>
<gene>
    <name evidence="5" type="primary">ripA_1</name>
    <name evidence="5" type="ORF">SAMEA3906487_00480</name>
</gene>
<dbReference type="Proteomes" id="UP000076825">
    <property type="component" value="Chromosome 1"/>
</dbReference>
<dbReference type="PATRIC" id="fig|123899.6.peg.463"/>
<keyword evidence="3" id="KW-0804">Transcription</keyword>
<name>A0A157RLQ6_9BORD</name>
<proteinExistence type="predicted"/>
<keyword evidence="1" id="KW-0805">Transcription regulation</keyword>
<dbReference type="PROSITE" id="PS01124">
    <property type="entry name" value="HTH_ARAC_FAMILY_2"/>
    <property type="match status" value="1"/>
</dbReference>
<dbReference type="InterPro" id="IPR011051">
    <property type="entry name" value="RmlC_Cupin_sf"/>
</dbReference>
<dbReference type="Pfam" id="PF02311">
    <property type="entry name" value="AraC_binding"/>
    <property type="match status" value="1"/>
</dbReference>
<dbReference type="Gene3D" id="1.10.10.60">
    <property type="entry name" value="Homeodomain-like"/>
    <property type="match status" value="2"/>
</dbReference>
<dbReference type="GO" id="GO:0043565">
    <property type="term" value="F:sequence-specific DNA binding"/>
    <property type="evidence" value="ECO:0007669"/>
    <property type="project" value="InterPro"/>
</dbReference>
<dbReference type="InterPro" id="IPR018060">
    <property type="entry name" value="HTH_AraC"/>
</dbReference>
<evidence type="ECO:0000256" key="1">
    <source>
        <dbReference type="ARBA" id="ARBA00023015"/>
    </source>
</evidence>
<protein>
    <submittedName>
        <fullName evidence="5">AraC family transcriptional regulator</fullName>
    </submittedName>
</protein>
<dbReference type="AlphaFoldDB" id="A0A157RLQ6"/>
<dbReference type="GeneID" id="56588109"/>
<dbReference type="InterPro" id="IPR009057">
    <property type="entry name" value="Homeodomain-like_sf"/>
</dbReference>
<evidence type="ECO:0000313" key="6">
    <source>
        <dbReference type="Proteomes" id="UP000076825"/>
    </source>
</evidence>
<evidence type="ECO:0000256" key="3">
    <source>
        <dbReference type="ARBA" id="ARBA00023163"/>
    </source>
</evidence>
<dbReference type="CDD" id="cd06124">
    <property type="entry name" value="cupin_NimR-like_N"/>
    <property type="match status" value="1"/>
</dbReference>
<reference evidence="5 6" key="1">
    <citation type="submission" date="2016-04" db="EMBL/GenBank/DDBJ databases">
        <authorList>
            <consortium name="Pathogen Informatics"/>
        </authorList>
    </citation>
    <scope>NUCLEOTIDE SEQUENCE [LARGE SCALE GENOMIC DNA]</scope>
    <source>
        <strain evidence="5 6">H044680328</strain>
    </source>
</reference>
<dbReference type="RefSeq" id="WP_025517082.1">
    <property type="nucleotide sequence ID" value="NZ_CP016340.1"/>
</dbReference>
<dbReference type="SMART" id="SM00342">
    <property type="entry name" value="HTH_ARAC"/>
    <property type="match status" value="1"/>
</dbReference>
<keyword evidence="6" id="KW-1185">Reference proteome</keyword>
<dbReference type="Gene3D" id="2.60.120.10">
    <property type="entry name" value="Jelly Rolls"/>
    <property type="match status" value="1"/>
</dbReference>
<evidence type="ECO:0000259" key="4">
    <source>
        <dbReference type="PROSITE" id="PS01124"/>
    </source>
</evidence>
<organism evidence="5 6">
    <name type="scientific">Bordetella trematum</name>
    <dbReference type="NCBI Taxonomy" id="123899"/>
    <lineage>
        <taxon>Bacteria</taxon>
        <taxon>Pseudomonadati</taxon>
        <taxon>Pseudomonadota</taxon>
        <taxon>Betaproteobacteria</taxon>
        <taxon>Burkholderiales</taxon>
        <taxon>Alcaligenaceae</taxon>
        <taxon>Bordetella</taxon>
    </lineage>
</organism>
<dbReference type="PANTHER" id="PTHR11019:SF159">
    <property type="entry name" value="TRANSCRIPTIONAL REGULATOR-RELATED"/>
    <property type="match status" value="1"/>
</dbReference>
<dbReference type="STRING" id="123899.SAMEA3906487_00480"/>
<dbReference type="Pfam" id="PF12833">
    <property type="entry name" value="HTH_18"/>
    <property type="match status" value="1"/>
</dbReference>
<keyword evidence="2" id="KW-0238">DNA-binding</keyword>
<dbReference type="EMBL" id="LT546645">
    <property type="protein sequence ID" value="SAI66880.1"/>
    <property type="molecule type" value="Genomic_DNA"/>
</dbReference>
<dbReference type="GO" id="GO:0003700">
    <property type="term" value="F:DNA-binding transcription factor activity"/>
    <property type="evidence" value="ECO:0007669"/>
    <property type="project" value="InterPro"/>
</dbReference>
<dbReference type="KEGG" id="btrm:SAMEA390648700480"/>
<dbReference type="eggNOG" id="COG2207">
    <property type="taxonomic scope" value="Bacteria"/>
</dbReference>